<organism evidence="2 3">
    <name type="scientific">Podospora fimiseda</name>
    <dbReference type="NCBI Taxonomy" id="252190"/>
    <lineage>
        <taxon>Eukaryota</taxon>
        <taxon>Fungi</taxon>
        <taxon>Dikarya</taxon>
        <taxon>Ascomycota</taxon>
        <taxon>Pezizomycotina</taxon>
        <taxon>Sordariomycetes</taxon>
        <taxon>Sordariomycetidae</taxon>
        <taxon>Sordariales</taxon>
        <taxon>Podosporaceae</taxon>
        <taxon>Podospora</taxon>
    </lineage>
</organism>
<dbReference type="PANTHER" id="PTHR24148">
    <property type="entry name" value="ANKYRIN REPEAT DOMAIN-CONTAINING PROTEIN 39 HOMOLOG-RELATED"/>
    <property type="match status" value="1"/>
</dbReference>
<reference evidence="2" key="1">
    <citation type="journal article" date="2023" name="Mol. Phylogenet. Evol.">
        <title>Genome-scale phylogeny and comparative genomics of the fungal order Sordariales.</title>
        <authorList>
            <person name="Hensen N."/>
            <person name="Bonometti L."/>
            <person name="Westerberg I."/>
            <person name="Brannstrom I.O."/>
            <person name="Guillou S."/>
            <person name="Cros-Aarteil S."/>
            <person name="Calhoun S."/>
            <person name="Haridas S."/>
            <person name="Kuo A."/>
            <person name="Mondo S."/>
            <person name="Pangilinan J."/>
            <person name="Riley R."/>
            <person name="LaButti K."/>
            <person name="Andreopoulos B."/>
            <person name="Lipzen A."/>
            <person name="Chen C."/>
            <person name="Yan M."/>
            <person name="Daum C."/>
            <person name="Ng V."/>
            <person name="Clum A."/>
            <person name="Steindorff A."/>
            <person name="Ohm R.A."/>
            <person name="Martin F."/>
            <person name="Silar P."/>
            <person name="Natvig D.O."/>
            <person name="Lalanne C."/>
            <person name="Gautier V."/>
            <person name="Ament-Velasquez S.L."/>
            <person name="Kruys A."/>
            <person name="Hutchinson M.I."/>
            <person name="Powell A.J."/>
            <person name="Barry K."/>
            <person name="Miller A.N."/>
            <person name="Grigoriev I.V."/>
            <person name="Debuchy R."/>
            <person name="Gladieux P."/>
            <person name="Hiltunen Thoren M."/>
            <person name="Johannesson H."/>
        </authorList>
    </citation>
    <scope>NUCLEOTIDE SEQUENCE</scope>
    <source>
        <strain evidence="2">CBS 990.96</strain>
    </source>
</reference>
<dbReference type="Proteomes" id="UP001301958">
    <property type="component" value="Unassembled WGS sequence"/>
</dbReference>
<feature type="domain" description="Heterokaryon incompatibility" evidence="1">
    <location>
        <begin position="54"/>
        <end position="222"/>
    </location>
</feature>
<accession>A0AAN6YTM6</accession>
<dbReference type="PANTHER" id="PTHR24148:SF73">
    <property type="entry name" value="HET DOMAIN PROTEIN (AFU_ORTHOLOGUE AFUA_8G01020)"/>
    <property type="match status" value="1"/>
</dbReference>
<dbReference type="InterPro" id="IPR052895">
    <property type="entry name" value="HetReg/Transcr_Mod"/>
</dbReference>
<dbReference type="Pfam" id="PF06985">
    <property type="entry name" value="HET"/>
    <property type="match status" value="1"/>
</dbReference>
<evidence type="ECO:0000313" key="3">
    <source>
        <dbReference type="Proteomes" id="UP001301958"/>
    </source>
</evidence>
<dbReference type="InterPro" id="IPR010730">
    <property type="entry name" value="HET"/>
</dbReference>
<evidence type="ECO:0000259" key="1">
    <source>
        <dbReference type="Pfam" id="PF06985"/>
    </source>
</evidence>
<gene>
    <name evidence="2" type="ORF">QBC38DRAFT_447789</name>
</gene>
<sequence>MAEPRVHTFPVFQHTPLRNSKMKFRLIYLIAPPEGGWPLRIRMEEVSYYSPPNYWALSYTWDSQSPTHPTHINDDYAMLLTANCYAALSQLASEPAARKQAIWVDAICIDQSSVKEKNDQVGMMAFIYMGASNVVIWLGEGDKEAHRQMDDLNRLATVAMVSTKMASIIYHKWESELIKRNLVDSRDSILSELLGRRWVSGLDPFEMITASSWFTRVWTLQEVVLAKKAVVRLGAKSVSWEALERVADVVESESSVEGFTLYSAGALGRLAVFKAMKLMLKEKFNPSLKPKEYRLPSGHPLGNLNGNAEKSGQPGLGTHFIVAAARGCSNLKDKIYGQHAILGWYGVHIPPPDYDKPLKQIYTEAVIKVIENRYNQPLELLHTLGTSQPVPEFPSWVPIGSDWDSDTWVPSPEFCTASGESISRAHFRFSDDEEVMYVKAKHVGQVKRKSESLKYGLNIRENYYNYDTLALIYRYNQKLIRFIFEAADIKGDKVEALAMVLLQEIALPTSSCKSKWLALEKHVKTWADGMMECCDDATATPTTTDSAESRTGNQTLDRILAHFYLYPASKSLSHYAINRFDSGCLFVTDSGLVGVTVDQVVQEGDDIYLIPGVRLPVIIRKEDLDEDGSWGYRLRACPFVHGMMKGELWNSAEGWESELEELRLV</sequence>
<evidence type="ECO:0000313" key="2">
    <source>
        <dbReference type="EMBL" id="KAK4222962.1"/>
    </source>
</evidence>
<comment type="caution">
    <text evidence="2">The sequence shown here is derived from an EMBL/GenBank/DDBJ whole genome shotgun (WGS) entry which is preliminary data.</text>
</comment>
<protein>
    <submittedName>
        <fullName evidence="2">Heterokaryon incompatibility protein-domain-containing protein</fullName>
    </submittedName>
</protein>
<reference evidence="2" key="2">
    <citation type="submission" date="2023-05" db="EMBL/GenBank/DDBJ databases">
        <authorList>
            <consortium name="Lawrence Berkeley National Laboratory"/>
            <person name="Steindorff A."/>
            <person name="Hensen N."/>
            <person name="Bonometti L."/>
            <person name="Westerberg I."/>
            <person name="Brannstrom I.O."/>
            <person name="Guillou S."/>
            <person name="Cros-Aarteil S."/>
            <person name="Calhoun S."/>
            <person name="Haridas S."/>
            <person name="Kuo A."/>
            <person name="Mondo S."/>
            <person name="Pangilinan J."/>
            <person name="Riley R."/>
            <person name="Labutti K."/>
            <person name="Andreopoulos B."/>
            <person name="Lipzen A."/>
            <person name="Chen C."/>
            <person name="Yanf M."/>
            <person name="Daum C."/>
            <person name="Ng V."/>
            <person name="Clum A."/>
            <person name="Ohm R."/>
            <person name="Martin F."/>
            <person name="Silar P."/>
            <person name="Natvig D."/>
            <person name="Lalanne C."/>
            <person name="Gautier V."/>
            <person name="Ament-Velasquez S.L."/>
            <person name="Kruys A."/>
            <person name="Hutchinson M.I."/>
            <person name="Powell A.J."/>
            <person name="Barry K."/>
            <person name="Miller A.N."/>
            <person name="Grigoriev I.V."/>
            <person name="Debuchy R."/>
            <person name="Gladieux P."/>
            <person name="Thoren M.H."/>
            <person name="Johannesson H."/>
        </authorList>
    </citation>
    <scope>NUCLEOTIDE SEQUENCE</scope>
    <source>
        <strain evidence="2">CBS 990.96</strain>
    </source>
</reference>
<dbReference type="EMBL" id="MU865446">
    <property type="protein sequence ID" value="KAK4222962.1"/>
    <property type="molecule type" value="Genomic_DNA"/>
</dbReference>
<name>A0AAN6YTM6_9PEZI</name>
<proteinExistence type="predicted"/>
<keyword evidence="3" id="KW-1185">Reference proteome</keyword>
<dbReference type="AlphaFoldDB" id="A0AAN6YTM6"/>